<reference evidence="2" key="3">
    <citation type="submission" date="2018-08" db="UniProtKB">
        <authorList>
            <consortium name="EnsemblPlants"/>
        </authorList>
    </citation>
    <scope>IDENTIFICATION</scope>
    <source>
        <strain evidence="2">cv. Bd21</strain>
    </source>
</reference>
<name>A0A2K2CJT1_BRADI</name>
<evidence type="ECO:0000313" key="3">
    <source>
        <dbReference type="Proteomes" id="UP000008810"/>
    </source>
</evidence>
<dbReference type="Proteomes" id="UP000008810">
    <property type="component" value="Chromosome 4"/>
</dbReference>
<reference evidence="1" key="2">
    <citation type="submission" date="2017-06" db="EMBL/GenBank/DDBJ databases">
        <title>WGS assembly of Brachypodium distachyon.</title>
        <authorList>
            <consortium name="The International Brachypodium Initiative"/>
            <person name="Lucas S."/>
            <person name="Harmon-Smith M."/>
            <person name="Lail K."/>
            <person name="Tice H."/>
            <person name="Grimwood J."/>
            <person name="Bruce D."/>
            <person name="Barry K."/>
            <person name="Shu S."/>
            <person name="Lindquist E."/>
            <person name="Wang M."/>
            <person name="Pitluck S."/>
            <person name="Vogel J.P."/>
            <person name="Garvin D.F."/>
            <person name="Mockler T.C."/>
            <person name="Schmutz J."/>
            <person name="Rokhsar D."/>
            <person name="Bevan M.W."/>
        </authorList>
    </citation>
    <scope>NUCLEOTIDE SEQUENCE</scope>
    <source>
        <strain evidence="1">Bd21</strain>
    </source>
</reference>
<organism evidence="1">
    <name type="scientific">Brachypodium distachyon</name>
    <name type="common">Purple false brome</name>
    <name type="synonym">Trachynia distachya</name>
    <dbReference type="NCBI Taxonomy" id="15368"/>
    <lineage>
        <taxon>Eukaryota</taxon>
        <taxon>Viridiplantae</taxon>
        <taxon>Streptophyta</taxon>
        <taxon>Embryophyta</taxon>
        <taxon>Tracheophyta</taxon>
        <taxon>Spermatophyta</taxon>
        <taxon>Magnoliopsida</taxon>
        <taxon>Liliopsida</taxon>
        <taxon>Poales</taxon>
        <taxon>Poaceae</taxon>
        <taxon>BOP clade</taxon>
        <taxon>Pooideae</taxon>
        <taxon>Stipodae</taxon>
        <taxon>Brachypodieae</taxon>
        <taxon>Brachypodium</taxon>
    </lineage>
</organism>
<dbReference type="InParanoid" id="A0A2K2CJT1"/>
<keyword evidence="3" id="KW-1185">Reference proteome</keyword>
<sequence>MRSRGAKRQTEEELYKRQTLPELQLSVFWFSGVTKPDFVAVLLSDGPSQCRLETETARSIVHFLERSRGADVKGKVRAELIMMENKGLISLNKFSTSFYKQDRNRIHLLIFPRTAVPDEIISKLIRNTLRIQQQLYCIRPCVRVYGACVC</sequence>
<accession>A0A2K2CJT1</accession>
<dbReference type="EnsemblPlants" id="PNT62277">
    <property type="protein sequence ID" value="PNT62277"/>
    <property type="gene ID" value="BRADI_4g00777v3"/>
</dbReference>
<evidence type="ECO:0000313" key="2">
    <source>
        <dbReference type="EnsemblPlants" id="PNT62277"/>
    </source>
</evidence>
<reference evidence="1 2" key="1">
    <citation type="journal article" date="2010" name="Nature">
        <title>Genome sequencing and analysis of the model grass Brachypodium distachyon.</title>
        <authorList>
            <consortium name="International Brachypodium Initiative"/>
        </authorList>
    </citation>
    <scope>NUCLEOTIDE SEQUENCE [LARGE SCALE GENOMIC DNA]</scope>
    <source>
        <strain evidence="1 2">Bd21</strain>
    </source>
</reference>
<dbReference type="Gramene" id="PNT62277">
    <property type="protein sequence ID" value="PNT62277"/>
    <property type="gene ID" value="BRADI_4g00777v3"/>
</dbReference>
<proteinExistence type="predicted"/>
<dbReference type="AlphaFoldDB" id="A0A2K2CJT1"/>
<gene>
    <name evidence="1" type="ORF">BRADI_4g00777v3</name>
</gene>
<protein>
    <submittedName>
        <fullName evidence="1 2">Uncharacterized protein</fullName>
    </submittedName>
</protein>
<dbReference type="EMBL" id="CM000883">
    <property type="protein sequence ID" value="PNT62277.1"/>
    <property type="molecule type" value="Genomic_DNA"/>
</dbReference>
<evidence type="ECO:0000313" key="1">
    <source>
        <dbReference type="EMBL" id="PNT62277.1"/>
    </source>
</evidence>